<reference evidence="1" key="1">
    <citation type="submission" date="2021-06" db="EMBL/GenBank/DDBJ databases">
        <authorList>
            <person name="Kallberg Y."/>
            <person name="Tangrot J."/>
            <person name="Rosling A."/>
        </authorList>
    </citation>
    <scope>NUCLEOTIDE SEQUENCE</scope>
    <source>
        <strain evidence="1">87-6 pot B 2015</strain>
    </source>
</reference>
<dbReference type="AlphaFoldDB" id="A0A9N9I1J9"/>
<dbReference type="EMBL" id="CAJVPP010012031">
    <property type="protein sequence ID" value="CAG8716387.1"/>
    <property type="molecule type" value="Genomic_DNA"/>
</dbReference>
<feature type="non-terminal residue" evidence="1">
    <location>
        <position position="161"/>
    </location>
</feature>
<comment type="caution">
    <text evidence="1">The sequence shown here is derived from an EMBL/GenBank/DDBJ whole genome shotgun (WGS) entry which is preliminary data.</text>
</comment>
<accession>A0A9N9I1J9</accession>
<organism evidence="1 2">
    <name type="scientific">Funneliformis mosseae</name>
    <name type="common">Endomycorrhizal fungus</name>
    <name type="synonym">Glomus mosseae</name>
    <dbReference type="NCBI Taxonomy" id="27381"/>
    <lineage>
        <taxon>Eukaryota</taxon>
        <taxon>Fungi</taxon>
        <taxon>Fungi incertae sedis</taxon>
        <taxon>Mucoromycota</taxon>
        <taxon>Glomeromycotina</taxon>
        <taxon>Glomeromycetes</taxon>
        <taxon>Glomerales</taxon>
        <taxon>Glomeraceae</taxon>
        <taxon>Funneliformis</taxon>
    </lineage>
</organism>
<protein>
    <submittedName>
        <fullName evidence="1">10766_t:CDS:1</fullName>
    </submittedName>
</protein>
<evidence type="ECO:0000313" key="2">
    <source>
        <dbReference type="Proteomes" id="UP000789375"/>
    </source>
</evidence>
<name>A0A9N9I1J9_FUNMO</name>
<proteinExistence type="predicted"/>
<evidence type="ECO:0000313" key="1">
    <source>
        <dbReference type="EMBL" id="CAG8716387.1"/>
    </source>
</evidence>
<gene>
    <name evidence="1" type="ORF">FMOSSE_LOCUS14669</name>
</gene>
<sequence>MKVASSVKAIFREYLETVIDKDLRLKETKKSLIRLFTKSFENPADQEKFDRMQIVFLQLMESIPVNPLNDLISEGTLTANIISPILYPSRAKQPDMIGNIINNNKCKYEVMFGEITGEGKNNNAKKNSLDLLRLGIFMKDSLNCLIKNTGENRIVFAWQII</sequence>
<dbReference type="Proteomes" id="UP000789375">
    <property type="component" value="Unassembled WGS sequence"/>
</dbReference>
<keyword evidence="2" id="KW-1185">Reference proteome</keyword>